<proteinExistence type="predicted"/>
<dbReference type="Gene3D" id="3.40.50.2300">
    <property type="match status" value="2"/>
</dbReference>
<dbReference type="GO" id="GO:0003700">
    <property type="term" value="F:DNA-binding transcription factor activity"/>
    <property type="evidence" value="ECO:0007669"/>
    <property type="project" value="TreeGrafter"/>
</dbReference>
<dbReference type="RefSeq" id="WP_061124224.1">
    <property type="nucleotide sequence ID" value="NZ_FCOF02000008.1"/>
</dbReference>
<dbReference type="Pfam" id="PF00532">
    <property type="entry name" value="Peripla_BP_1"/>
    <property type="match status" value="1"/>
</dbReference>
<dbReference type="InterPro" id="IPR000843">
    <property type="entry name" value="HTH_LacI"/>
</dbReference>
<dbReference type="PANTHER" id="PTHR30146:SF138">
    <property type="entry name" value="TRANSCRIPTIONAL REGULATORY PROTEIN"/>
    <property type="match status" value="1"/>
</dbReference>
<dbReference type="CDD" id="cd01392">
    <property type="entry name" value="HTH_LacI"/>
    <property type="match status" value="1"/>
</dbReference>
<dbReference type="EMBL" id="FCOF02000008">
    <property type="protein sequence ID" value="SAK58124.1"/>
    <property type="molecule type" value="Genomic_DNA"/>
</dbReference>
<dbReference type="GO" id="GO:0000976">
    <property type="term" value="F:transcription cis-regulatory region binding"/>
    <property type="evidence" value="ECO:0007669"/>
    <property type="project" value="TreeGrafter"/>
</dbReference>
<keyword evidence="1" id="KW-0805">Transcription regulation</keyword>
<dbReference type="PROSITE" id="PS00356">
    <property type="entry name" value="HTH_LACI_1"/>
    <property type="match status" value="1"/>
</dbReference>
<evidence type="ECO:0000259" key="5">
    <source>
        <dbReference type="PROSITE" id="PS50932"/>
    </source>
</evidence>
<dbReference type="PRINTS" id="PR00036">
    <property type="entry name" value="HTHLACI"/>
</dbReference>
<organism evidence="6 7">
    <name type="scientific">Caballeronia catudaia</name>
    <dbReference type="NCBI Taxonomy" id="1777136"/>
    <lineage>
        <taxon>Bacteria</taxon>
        <taxon>Pseudomonadati</taxon>
        <taxon>Pseudomonadota</taxon>
        <taxon>Betaproteobacteria</taxon>
        <taxon>Burkholderiales</taxon>
        <taxon>Burkholderiaceae</taxon>
        <taxon>Caballeronia</taxon>
    </lineage>
</organism>
<dbReference type="SMART" id="SM00354">
    <property type="entry name" value="HTH_LACI"/>
    <property type="match status" value="1"/>
</dbReference>
<dbReference type="InterPro" id="IPR010982">
    <property type="entry name" value="Lambda_DNA-bd_dom_sf"/>
</dbReference>
<evidence type="ECO:0000313" key="7">
    <source>
        <dbReference type="Proteomes" id="UP000054870"/>
    </source>
</evidence>
<dbReference type="OrthoDB" id="8770688at2"/>
<sequence>MAKSKKSTTEDADAASTASRKTRSSAVTLRDVARFAGVSSATVSRVMNNPEVVSDELRSRIMVAIEHLGWVPHAAARALATQRTGTIGAVFPTLANEHFATAIQTLQEALEQAGYTLLLGCSQYDPEREYRQVRTMLERGVDAVVLVGEAHHPDLYTLLGQRQVPFVNTFAYRDGVDTLCVGVDNHQAFFDFTTYLIGLGHRRFAMLSQNADSNDRARARREGVRDALAEHGLGISAAHMVEGFWGAHEGRELFSKVMDTPQPPTVVICGNGSFAMGAMLEAMQKGYDIPNELSLVGFDDFELMSELPIPITTVRVPSAEIGAMAAKMILAELAEKGSAVSVKCEAEIIVRASSGPPPKASKARKTRG</sequence>
<evidence type="ECO:0000256" key="4">
    <source>
        <dbReference type="SAM" id="MobiDB-lite"/>
    </source>
</evidence>
<evidence type="ECO:0000256" key="1">
    <source>
        <dbReference type="ARBA" id="ARBA00023015"/>
    </source>
</evidence>
<dbReference type="Pfam" id="PF00356">
    <property type="entry name" value="LacI"/>
    <property type="match status" value="1"/>
</dbReference>
<keyword evidence="3" id="KW-0804">Transcription</keyword>
<dbReference type="Proteomes" id="UP000054870">
    <property type="component" value="Unassembled WGS sequence"/>
</dbReference>
<dbReference type="PROSITE" id="PS50932">
    <property type="entry name" value="HTH_LACI_2"/>
    <property type="match status" value="1"/>
</dbReference>
<dbReference type="CDD" id="cd06273">
    <property type="entry name" value="PBP1_LacI-like"/>
    <property type="match status" value="1"/>
</dbReference>
<dbReference type="PANTHER" id="PTHR30146">
    <property type="entry name" value="LACI-RELATED TRANSCRIPTIONAL REPRESSOR"/>
    <property type="match status" value="1"/>
</dbReference>
<name>A0A158AJY2_9BURK</name>
<evidence type="ECO:0000256" key="3">
    <source>
        <dbReference type="ARBA" id="ARBA00023163"/>
    </source>
</evidence>
<dbReference type="SUPFAM" id="SSF47413">
    <property type="entry name" value="lambda repressor-like DNA-binding domains"/>
    <property type="match status" value="1"/>
</dbReference>
<dbReference type="AlphaFoldDB" id="A0A158AJY2"/>
<keyword evidence="7" id="KW-1185">Reference proteome</keyword>
<feature type="region of interest" description="Disordered" evidence="4">
    <location>
        <begin position="1"/>
        <end position="23"/>
    </location>
</feature>
<keyword evidence="2" id="KW-0238">DNA-binding</keyword>
<dbReference type="SUPFAM" id="SSF53822">
    <property type="entry name" value="Periplasmic binding protein-like I"/>
    <property type="match status" value="1"/>
</dbReference>
<dbReference type="InterPro" id="IPR028082">
    <property type="entry name" value="Peripla_BP_I"/>
</dbReference>
<accession>A0A158AJY2</accession>
<dbReference type="InterPro" id="IPR001761">
    <property type="entry name" value="Peripla_BP/Lac1_sug-bd_dom"/>
</dbReference>
<evidence type="ECO:0000256" key="2">
    <source>
        <dbReference type="ARBA" id="ARBA00023125"/>
    </source>
</evidence>
<comment type="caution">
    <text evidence="6">The sequence shown here is derived from an EMBL/GenBank/DDBJ whole genome shotgun (WGS) entry which is preliminary data.</text>
</comment>
<evidence type="ECO:0000313" key="6">
    <source>
        <dbReference type="EMBL" id="SAK58124.1"/>
    </source>
</evidence>
<reference evidence="6" key="1">
    <citation type="submission" date="2016-01" db="EMBL/GenBank/DDBJ databases">
        <authorList>
            <person name="Peeters C."/>
        </authorList>
    </citation>
    <scope>NUCLEOTIDE SEQUENCE [LARGE SCALE GENOMIC DNA]</scope>
    <source>
        <strain evidence="6">LMG 29318</strain>
    </source>
</reference>
<gene>
    <name evidence="6" type="ORF">AWB75_02314</name>
</gene>
<feature type="domain" description="HTH lacI-type" evidence="5">
    <location>
        <begin position="27"/>
        <end position="81"/>
    </location>
</feature>
<protein>
    <submittedName>
        <fullName evidence="6">LacI family transcription regulator</fullName>
    </submittedName>
</protein>
<dbReference type="Gene3D" id="1.10.260.40">
    <property type="entry name" value="lambda repressor-like DNA-binding domains"/>
    <property type="match status" value="1"/>
</dbReference>